<comment type="caution">
    <text evidence="3">The sequence shown here is derived from an EMBL/GenBank/DDBJ whole genome shotgun (WGS) entry which is preliminary data.</text>
</comment>
<evidence type="ECO:0000259" key="1">
    <source>
        <dbReference type="Pfam" id="PF04168"/>
    </source>
</evidence>
<dbReference type="Proteomes" id="UP001139516">
    <property type="component" value="Unassembled WGS sequence"/>
</dbReference>
<name>A0A9X2BWU6_9PROT</name>
<dbReference type="RefSeq" id="WP_248670066.1">
    <property type="nucleotide sequence ID" value="NZ_JALPRX010000167.1"/>
</dbReference>
<dbReference type="InterPro" id="IPR025841">
    <property type="entry name" value="CP_ATPgrasp_2"/>
</dbReference>
<dbReference type="AlphaFoldDB" id="A0A9X2BWU6"/>
<protein>
    <submittedName>
        <fullName evidence="3">Circularly permuted type 2 ATP-grasp protein</fullName>
    </submittedName>
</protein>
<dbReference type="PANTHER" id="PTHR34595:SF2">
    <property type="entry name" value="BLR2978 PROTEIN"/>
    <property type="match status" value="1"/>
</dbReference>
<dbReference type="PANTHER" id="PTHR34595">
    <property type="entry name" value="BLR5612 PROTEIN"/>
    <property type="match status" value="1"/>
</dbReference>
<accession>A0A9X2BWU6</accession>
<sequence>MTTKTAPLDEMVDGRGGLRPSWRGLLGILASLGREEVAERSRQLSRALLEEVASGIEPDAGAWRCDPIPLPLAAAEFAMLEAGLAQRARLLEALLQDVYGRQELLADGTLPPALAYANPAFLRPIQAPPPDRARDGGARGQLLSFYAADLLRGPDGVWRVLADRTARGNGVAYALENRRVVTRVLPELFGGREVQRLRPFFEIWQDALQRLAPVAGRSPGIALLTPGPRDPLWFEHVMLSRELSCGLVEDGDLTARDGGLFVKTLRGLRPVDVLLRRQDGRTIDPLELEPGPSQGVAGLLDAARSGRVRIVNDPGSGFAEAPALAAFLPGLAERLLGERLLLSSVPTLWLGDAAMRGRVGDLGDWLVRPALDGSVAPKPLSALAPPARERLLRRMHEAPWEHAVSAAIQPSVAPCVEAGGFVPKPVVMRLFLVFDGTTWRALQGGLARALEPGDSLAGELPRRALCKDVWVAIEEGTHVVGPGSVAMPPLSIRRPQGDMPSRVADDFFWLGRYLERLEGAARRLRTMVNRLNRYNPSPRETAEVRALAACLVEGGLLEAEIAKSGALGPLLRALPLAARENGTLLRQLNRIGRLTEVLRDRLSGEMHATVTHALRDMTEALRAAHASRDGRHGLEPLSQATAGLLQFVATVSGLAAENMVRSGGRLFLDLGRRIERAQAVAADLACALEQPEVAQAGRMEMALRLMLELCDSAITYRTRYLTVLQPAPVLDLLLADEGNPRGLAFQLIAMRDALTEIAGEAEAPLAVRAAALLAQGRALVAEVADSPQQLEATARLPKRLRAIGAEAASLSDAIVRRYFVLLPTPRAVGVEGGPHRLRGTA</sequence>
<dbReference type="InterPro" id="IPR051680">
    <property type="entry name" value="ATP-dep_Glu-Cys_Ligase-2"/>
</dbReference>
<dbReference type="Gene3D" id="3.40.50.11290">
    <property type="match status" value="1"/>
</dbReference>
<feature type="domain" description="DUF403" evidence="1">
    <location>
        <begin position="499"/>
        <end position="819"/>
    </location>
</feature>
<dbReference type="Pfam" id="PF04168">
    <property type="entry name" value="Alpha-E"/>
    <property type="match status" value="1"/>
</dbReference>
<gene>
    <name evidence="3" type="ORF">M0638_27065</name>
</gene>
<evidence type="ECO:0000259" key="2">
    <source>
        <dbReference type="Pfam" id="PF14403"/>
    </source>
</evidence>
<proteinExistence type="predicted"/>
<feature type="domain" description="Circularly permuted ATP-grasp type 2" evidence="2">
    <location>
        <begin position="69"/>
        <end position="448"/>
    </location>
</feature>
<evidence type="ECO:0000313" key="3">
    <source>
        <dbReference type="EMBL" id="MCK8788022.1"/>
    </source>
</evidence>
<evidence type="ECO:0000313" key="4">
    <source>
        <dbReference type="Proteomes" id="UP001139516"/>
    </source>
</evidence>
<dbReference type="SUPFAM" id="SSF56059">
    <property type="entry name" value="Glutathione synthetase ATP-binding domain-like"/>
    <property type="match status" value="1"/>
</dbReference>
<dbReference type="EMBL" id="JALPRX010000167">
    <property type="protein sequence ID" value="MCK8788022.1"/>
    <property type="molecule type" value="Genomic_DNA"/>
</dbReference>
<organism evidence="3 4">
    <name type="scientific">Roseomonas acroporae</name>
    <dbReference type="NCBI Taxonomy" id="2937791"/>
    <lineage>
        <taxon>Bacteria</taxon>
        <taxon>Pseudomonadati</taxon>
        <taxon>Pseudomonadota</taxon>
        <taxon>Alphaproteobacteria</taxon>
        <taxon>Acetobacterales</taxon>
        <taxon>Roseomonadaceae</taxon>
        <taxon>Roseomonas</taxon>
    </lineage>
</organism>
<keyword evidence="4" id="KW-1185">Reference proteome</keyword>
<dbReference type="InterPro" id="IPR007296">
    <property type="entry name" value="DUF403"/>
</dbReference>
<dbReference type="Pfam" id="PF14403">
    <property type="entry name" value="CP_ATPgrasp_2"/>
    <property type="match status" value="1"/>
</dbReference>
<reference evidence="3" key="1">
    <citation type="submission" date="2022-04" db="EMBL/GenBank/DDBJ databases">
        <title>Roseomonas acroporae sp. nov., isolated from coral Acropora digitifera.</title>
        <authorList>
            <person name="Sun H."/>
        </authorList>
    </citation>
    <scope>NUCLEOTIDE SEQUENCE</scope>
    <source>
        <strain evidence="3">NAR14</strain>
    </source>
</reference>